<evidence type="ECO:0000256" key="1">
    <source>
        <dbReference type="SAM" id="MobiDB-lite"/>
    </source>
</evidence>
<evidence type="ECO:0000313" key="3">
    <source>
        <dbReference type="Proteomes" id="UP000054350"/>
    </source>
</evidence>
<dbReference type="Proteomes" id="UP000054350">
    <property type="component" value="Unassembled WGS sequence"/>
</dbReference>
<reference evidence="2 3" key="1">
    <citation type="submission" date="2009-11" db="EMBL/GenBank/DDBJ databases">
        <title>Annotation of Allomyces macrogynus ATCC 38327.</title>
        <authorList>
            <consortium name="The Broad Institute Genome Sequencing Platform"/>
            <person name="Russ C."/>
            <person name="Cuomo C."/>
            <person name="Burger G."/>
            <person name="Gray M.W."/>
            <person name="Holland P.W.H."/>
            <person name="King N."/>
            <person name="Lang F.B.F."/>
            <person name="Roger A.J."/>
            <person name="Ruiz-Trillo I."/>
            <person name="Young S.K."/>
            <person name="Zeng Q."/>
            <person name="Gargeya S."/>
            <person name="Fitzgerald M."/>
            <person name="Haas B."/>
            <person name="Abouelleil A."/>
            <person name="Alvarado L."/>
            <person name="Arachchi H.M."/>
            <person name="Berlin A."/>
            <person name="Chapman S.B."/>
            <person name="Gearin G."/>
            <person name="Goldberg J."/>
            <person name="Griggs A."/>
            <person name="Gujja S."/>
            <person name="Hansen M."/>
            <person name="Heiman D."/>
            <person name="Howarth C."/>
            <person name="Larimer J."/>
            <person name="Lui A."/>
            <person name="MacDonald P.J.P."/>
            <person name="McCowen C."/>
            <person name="Montmayeur A."/>
            <person name="Murphy C."/>
            <person name="Neiman D."/>
            <person name="Pearson M."/>
            <person name="Priest M."/>
            <person name="Roberts A."/>
            <person name="Saif S."/>
            <person name="Shea T."/>
            <person name="Sisk P."/>
            <person name="Stolte C."/>
            <person name="Sykes S."/>
            <person name="Wortman J."/>
            <person name="Nusbaum C."/>
            <person name="Birren B."/>
        </authorList>
    </citation>
    <scope>NUCLEOTIDE SEQUENCE [LARGE SCALE GENOMIC DNA]</scope>
    <source>
        <strain evidence="2 3">ATCC 38327</strain>
    </source>
</reference>
<accession>A0A0L0SD52</accession>
<organism evidence="2 3">
    <name type="scientific">Allomyces macrogynus (strain ATCC 38327)</name>
    <name type="common">Allomyces javanicus var. macrogynus</name>
    <dbReference type="NCBI Taxonomy" id="578462"/>
    <lineage>
        <taxon>Eukaryota</taxon>
        <taxon>Fungi</taxon>
        <taxon>Fungi incertae sedis</taxon>
        <taxon>Blastocladiomycota</taxon>
        <taxon>Blastocladiomycetes</taxon>
        <taxon>Blastocladiales</taxon>
        <taxon>Blastocladiaceae</taxon>
        <taxon>Allomyces</taxon>
    </lineage>
</organism>
<feature type="compositionally biased region" description="Low complexity" evidence="1">
    <location>
        <begin position="1"/>
        <end position="11"/>
    </location>
</feature>
<sequence length="202" mass="20923">MKFGSSMSPSLMMPPPPATPASPFPLEQQHCASPATLATTASSNLAFPSIDSFSSSFDYSGMLACPTSVAAAATSTTGTFSTPPAIPSTTLPMPVDMPLDYATFTTLLDNHTVSATPTASSSLAAGIVDTVPMDTSLGSSFPTTSSNSFVPSATDYVTLDHALGMYTMSSPTPAMAKLRLNDSPVPAHTQLPRGRSFSMHQF</sequence>
<proteinExistence type="predicted"/>
<evidence type="ECO:0000313" key="2">
    <source>
        <dbReference type="EMBL" id="KNE60359.1"/>
    </source>
</evidence>
<protein>
    <submittedName>
        <fullName evidence="2">Uncharacterized protein</fullName>
    </submittedName>
</protein>
<feature type="region of interest" description="Disordered" evidence="1">
    <location>
        <begin position="1"/>
        <end position="27"/>
    </location>
</feature>
<feature type="compositionally biased region" description="Pro residues" evidence="1">
    <location>
        <begin position="12"/>
        <end position="23"/>
    </location>
</feature>
<dbReference type="EMBL" id="GG745336">
    <property type="protein sequence ID" value="KNE60359.1"/>
    <property type="molecule type" value="Genomic_DNA"/>
</dbReference>
<gene>
    <name evidence="2" type="ORF">AMAG_05754</name>
</gene>
<keyword evidence="3" id="KW-1185">Reference proteome</keyword>
<reference evidence="3" key="2">
    <citation type="submission" date="2009-11" db="EMBL/GenBank/DDBJ databases">
        <title>The Genome Sequence of Allomyces macrogynus strain ATCC 38327.</title>
        <authorList>
            <consortium name="The Broad Institute Genome Sequencing Platform"/>
            <person name="Russ C."/>
            <person name="Cuomo C."/>
            <person name="Shea T."/>
            <person name="Young S.K."/>
            <person name="Zeng Q."/>
            <person name="Koehrsen M."/>
            <person name="Haas B."/>
            <person name="Borodovsky M."/>
            <person name="Guigo R."/>
            <person name="Alvarado L."/>
            <person name="Berlin A."/>
            <person name="Borenstein D."/>
            <person name="Chen Z."/>
            <person name="Engels R."/>
            <person name="Freedman E."/>
            <person name="Gellesch M."/>
            <person name="Goldberg J."/>
            <person name="Griggs A."/>
            <person name="Gujja S."/>
            <person name="Heiman D."/>
            <person name="Hepburn T."/>
            <person name="Howarth C."/>
            <person name="Jen D."/>
            <person name="Larson L."/>
            <person name="Lewis B."/>
            <person name="Mehta T."/>
            <person name="Park D."/>
            <person name="Pearson M."/>
            <person name="Roberts A."/>
            <person name="Saif S."/>
            <person name="Shenoy N."/>
            <person name="Sisk P."/>
            <person name="Stolte C."/>
            <person name="Sykes S."/>
            <person name="Walk T."/>
            <person name="White J."/>
            <person name="Yandava C."/>
            <person name="Burger G."/>
            <person name="Gray M.W."/>
            <person name="Holland P.W.H."/>
            <person name="King N."/>
            <person name="Lang F.B.F."/>
            <person name="Roger A.J."/>
            <person name="Ruiz-Trillo I."/>
            <person name="Lander E."/>
            <person name="Nusbaum C."/>
        </authorList>
    </citation>
    <scope>NUCLEOTIDE SEQUENCE [LARGE SCALE GENOMIC DNA]</scope>
    <source>
        <strain evidence="3">ATCC 38327</strain>
    </source>
</reference>
<dbReference type="VEuPathDB" id="FungiDB:AMAG_05754"/>
<dbReference type="AlphaFoldDB" id="A0A0L0SD52"/>
<name>A0A0L0SD52_ALLM3</name>